<evidence type="ECO:0000313" key="10">
    <source>
        <dbReference type="Proteomes" id="UP001152799"/>
    </source>
</evidence>
<keyword evidence="3 8" id="KW-0812">Transmembrane</keyword>
<organism evidence="9 10">
    <name type="scientific">Ceutorhynchus assimilis</name>
    <name type="common">cabbage seed weevil</name>
    <dbReference type="NCBI Taxonomy" id="467358"/>
    <lineage>
        <taxon>Eukaryota</taxon>
        <taxon>Metazoa</taxon>
        <taxon>Ecdysozoa</taxon>
        <taxon>Arthropoda</taxon>
        <taxon>Hexapoda</taxon>
        <taxon>Insecta</taxon>
        <taxon>Pterygota</taxon>
        <taxon>Neoptera</taxon>
        <taxon>Endopterygota</taxon>
        <taxon>Coleoptera</taxon>
        <taxon>Polyphaga</taxon>
        <taxon>Cucujiformia</taxon>
        <taxon>Curculionidae</taxon>
        <taxon>Ceutorhynchinae</taxon>
        <taxon>Ceutorhynchus</taxon>
    </lineage>
</organism>
<evidence type="ECO:0008006" key="11">
    <source>
        <dbReference type="Google" id="ProtNLM"/>
    </source>
</evidence>
<feature type="transmembrane region" description="Helical" evidence="8">
    <location>
        <begin position="92"/>
        <end position="115"/>
    </location>
</feature>
<keyword evidence="6" id="KW-0675">Receptor</keyword>
<evidence type="ECO:0000256" key="5">
    <source>
        <dbReference type="ARBA" id="ARBA00023136"/>
    </source>
</evidence>
<sequence length="241" mass="28253">MILVLYSMDIIFWQIETQSLNFILFYVYFYYNFLLSNVIGQIALEISFQYKYIKNALAATEYTNEETCRKMLVQTKRLYLEMHKVVQTFNGLFGNILLLMAIQCSLQILDFGVFLMEKVVPNLKVEYDALIIYIIFIVLDLVWFSLTQFRCNMAKDESLKLLEVCFNLLDNHSNTSDLNLELQALIQQIKNRPVRFTAAEFFEITRSTTFSIVGTTATYFIVYVELRSNDSSSWNHNNVTK</sequence>
<dbReference type="GO" id="GO:0030425">
    <property type="term" value="C:dendrite"/>
    <property type="evidence" value="ECO:0007669"/>
    <property type="project" value="TreeGrafter"/>
</dbReference>
<dbReference type="AlphaFoldDB" id="A0A9N9QNU9"/>
<dbReference type="EMBL" id="OU892280">
    <property type="protein sequence ID" value="CAG9767074.1"/>
    <property type="molecule type" value="Genomic_DNA"/>
</dbReference>
<evidence type="ECO:0000256" key="7">
    <source>
        <dbReference type="ARBA" id="ARBA00023224"/>
    </source>
</evidence>
<dbReference type="GO" id="GO:0030424">
    <property type="term" value="C:axon"/>
    <property type="evidence" value="ECO:0007669"/>
    <property type="project" value="TreeGrafter"/>
</dbReference>
<name>A0A9N9QNU9_9CUCU</name>
<dbReference type="OrthoDB" id="6769825at2759"/>
<dbReference type="PANTHER" id="PTHR21143">
    <property type="entry name" value="INVERTEBRATE GUSTATORY RECEPTOR"/>
    <property type="match status" value="1"/>
</dbReference>
<evidence type="ECO:0000256" key="6">
    <source>
        <dbReference type="ARBA" id="ARBA00023170"/>
    </source>
</evidence>
<dbReference type="Pfam" id="PF08395">
    <property type="entry name" value="7tm_7"/>
    <property type="match status" value="1"/>
</dbReference>
<dbReference type="GO" id="GO:0005886">
    <property type="term" value="C:plasma membrane"/>
    <property type="evidence" value="ECO:0007669"/>
    <property type="project" value="UniProtKB-SubCell"/>
</dbReference>
<dbReference type="GO" id="GO:0043025">
    <property type="term" value="C:neuronal cell body"/>
    <property type="evidence" value="ECO:0007669"/>
    <property type="project" value="TreeGrafter"/>
</dbReference>
<dbReference type="GO" id="GO:0007635">
    <property type="term" value="P:chemosensory behavior"/>
    <property type="evidence" value="ECO:0007669"/>
    <property type="project" value="TreeGrafter"/>
</dbReference>
<keyword evidence="7" id="KW-0807">Transducer</keyword>
<keyword evidence="2" id="KW-1003">Cell membrane</keyword>
<evidence type="ECO:0000256" key="1">
    <source>
        <dbReference type="ARBA" id="ARBA00004651"/>
    </source>
</evidence>
<comment type="subcellular location">
    <subcellularLocation>
        <location evidence="1">Cell membrane</location>
        <topology evidence="1">Multi-pass membrane protein</topology>
    </subcellularLocation>
</comment>
<dbReference type="GO" id="GO:0008049">
    <property type="term" value="P:male courtship behavior"/>
    <property type="evidence" value="ECO:0007669"/>
    <property type="project" value="TreeGrafter"/>
</dbReference>
<gene>
    <name evidence="9" type="ORF">CEUTPL_LOCUS7641</name>
</gene>
<evidence type="ECO:0000256" key="3">
    <source>
        <dbReference type="ARBA" id="ARBA00022692"/>
    </source>
</evidence>
<keyword evidence="4 8" id="KW-1133">Transmembrane helix</keyword>
<dbReference type="Proteomes" id="UP001152799">
    <property type="component" value="Chromosome 4"/>
</dbReference>
<feature type="transmembrane region" description="Helical" evidence="8">
    <location>
        <begin position="20"/>
        <end position="44"/>
    </location>
</feature>
<evidence type="ECO:0000256" key="4">
    <source>
        <dbReference type="ARBA" id="ARBA00022989"/>
    </source>
</evidence>
<protein>
    <recommendedName>
        <fullName evidence="11">Gustatory receptor</fullName>
    </recommendedName>
</protein>
<evidence type="ECO:0000256" key="2">
    <source>
        <dbReference type="ARBA" id="ARBA00022475"/>
    </source>
</evidence>
<accession>A0A9N9QNU9</accession>
<keyword evidence="5 8" id="KW-0472">Membrane</keyword>
<proteinExistence type="predicted"/>
<dbReference type="InterPro" id="IPR013604">
    <property type="entry name" value="7TM_chemorcpt"/>
</dbReference>
<evidence type="ECO:0000256" key="8">
    <source>
        <dbReference type="SAM" id="Phobius"/>
    </source>
</evidence>
<feature type="transmembrane region" description="Helical" evidence="8">
    <location>
        <begin position="127"/>
        <end position="146"/>
    </location>
</feature>
<dbReference type="GO" id="GO:0050909">
    <property type="term" value="P:sensory perception of taste"/>
    <property type="evidence" value="ECO:0007669"/>
    <property type="project" value="InterPro"/>
</dbReference>
<evidence type="ECO:0000313" key="9">
    <source>
        <dbReference type="EMBL" id="CAG9767074.1"/>
    </source>
</evidence>
<dbReference type="GO" id="GO:0007165">
    <property type="term" value="P:signal transduction"/>
    <property type="evidence" value="ECO:0007669"/>
    <property type="project" value="UniProtKB-KW"/>
</dbReference>
<keyword evidence="10" id="KW-1185">Reference proteome</keyword>
<dbReference type="PANTHER" id="PTHR21143:SF104">
    <property type="entry name" value="GUSTATORY RECEPTOR 8A-RELATED"/>
    <property type="match status" value="1"/>
</dbReference>
<reference evidence="9" key="1">
    <citation type="submission" date="2022-01" db="EMBL/GenBank/DDBJ databases">
        <authorList>
            <person name="King R."/>
        </authorList>
    </citation>
    <scope>NUCLEOTIDE SEQUENCE</scope>
</reference>